<sequence length="106" mass="11798">MSFSHLANTPDLRNRRHDSRQFSNIVPIVVPGQLTYDNVSGIISSHKIFALTRSLVLRNPGLYGRMLQQCGLAHLSLKMHAVLLSVLSSSVFPRLVPIIPVRLILS</sequence>
<protein>
    <submittedName>
        <fullName evidence="1">Uncharacterized protein</fullName>
    </submittedName>
</protein>
<keyword evidence="2" id="KW-1185">Reference proteome</keyword>
<gene>
    <name evidence="1" type="ORF">DFH08DRAFT_805036</name>
</gene>
<proteinExistence type="predicted"/>
<dbReference type="Proteomes" id="UP001218218">
    <property type="component" value="Unassembled WGS sequence"/>
</dbReference>
<comment type="caution">
    <text evidence="1">The sequence shown here is derived from an EMBL/GenBank/DDBJ whole genome shotgun (WGS) entry which is preliminary data.</text>
</comment>
<reference evidence="1" key="1">
    <citation type="submission" date="2023-03" db="EMBL/GenBank/DDBJ databases">
        <title>Massive genome expansion in bonnet fungi (Mycena s.s.) driven by repeated elements and novel gene families across ecological guilds.</title>
        <authorList>
            <consortium name="Lawrence Berkeley National Laboratory"/>
            <person name="Harder C.B."/>
            <person name="Miyauchi S."/>
            <person name="Viragh M."/>
            <person name="Kuo A."/>
            <person name="Thoen E."/>
            <person name="Andreopoulos B."/>
            <person name="Lu D."/>
            <person name="Skrede I."/>
            <person name="Drula E."/>
            <person name="Henrissat B."/>
            <person name="Morin E."/>
            <person name="Kohler A."/>
            <person name="Barry K."/>
            <person name="LaButti K."/>
            <person name="Morin E."/>
            <person name="Salamov A."/>
            <person name="Lipzen A."/>
            <person name="Mereny Z."/>
            <person name="Hegedus B."/>
            <person name="Baldrian P."/>
            <person name="Stursova M."/>
            <person name="Weitz H."/>
            <person name="Taylor A."/>
            <person name="Grigoriev I.V."/>
            <person name="Nagy L.G."/>
            <person name="Martin F."/>
            <person name="Kauserud H."/>
        </authorList>
    </citation>
    <scope>NUCLEOTIDE SEQUENCE</scope>
    <source>
        <strain evidence="1">CBHHK002</strain>
    </source>
</reference>
<accession>A0AAD7EWV4</accession>
<name>A0AAD7EWV4_9AGAR</name>
<dbReference type="AlphaFoldDB" id="A0AAD7EWV4"/>
<organism evidence="1 2">
    <name type="scientific">Mycena albidolilacea</name>
    <dbReference type="NCBI Taxonomy" id="1033008"/>
    <lineage>
        <taxon>Eukaryota</taxon>
        <taxon>Fungi</taxon>
        <taxon>Dikarya</taxon>
        <taxon>Basidiomycota</taxon>
        <taxon>Agaricomycotina</taxon>
        <taxon>Agaricomycetes</taxon>
        <taxon>Agaricomycetidae</taxon>
        <taxon>Agaricales</taxon>
        <taxon>Marasmiineae</taxon>
        <taxon>Mycenaceae</taxon>
        <taxon>Mycena</taxon>
    </lineage>
</organism>
<evidence type="ECO:0000313" key="1">
    <source>
        <dbReference type="EMBL" id="KAJ7353490.1"/>
    </source>
</evidence>
<dbReference type="EMBL" id="JARIHO010000011">
    <property type="protein sequence ID" value="KAJ7353490.1"/>
    <property type="molecule type" value="Genomic_DNA"/>
</dbReference>
<evidence type="ECO:0000313" key="2">
    <source>
        <dbReference type="Proteomes" id="UP001218218"/>
    </source>
</evidence>